<dbReference type="Pfam" id="PF22790">
    <property type="entry name" value="YkoP"/>
    <property type="match status" value="1"/>
</dbReference>
<dbReference type="InterPro" id="IPR002509">
    <property type="entry name" value="NODB_dom"/>
</dbReference>
<protein>
    <submittedName>
        <fullName evidence="2">Polysaccharide deacetylase family protein</fullName>
    </submittedName>
</protein>
<organism evidence="2 3">
    <name type="scientific">Deinococcus antarcticus</name>
    <dbReference type="NCBI Taxonomy" id="1298767"/>
    <lineage>
        <taxon>Bacteria</taxon>
        <taxon>Thermotogati</taxon>
        <taxon>Deinococcota</taxon>
        <taxon>Deinococci</taxon>
        <taxon>Deinococcales</taxon>
        <taxon>Deinococcaceae</taxon>
        <taxon>Deinococcus</taxon>
    </lineage>
</organism>
<accession>A0ABV8A553</accession>
<dbReference type="SUPFAM" id="SSF88713">
    <property type="entry name" value="Glycoside hydrolase/deacetylase"/>
    <property type="match status" value="1"/>
</dbReference>
<proteinExistence type="predicted"/>
<keyword evidence="3" id="KW-1185">Reference proteome</keyword>
<dbReference type="CDD" id="cd10959">
    <property type="entry name" value="CE4_NodB_like_3"/>
    <property type="match status" value="1"/>
</dbReference>
<dbReference type="PROSITE" id="PS51677">
    <property type="entry name" value="NODB"/>
    <property type="match status" value="1"/>
</dbReference>
<dbReference type="Gene3D" id="3.20.20.370">
    <property type="entry name" value="Glycoside hydrolase/deacetylase"/>
    <property type="match status" value="1"/>
</dbReference>
<sequence>MRRRWWAGLLGLGAYVLGPYAAVQVGNWGLVREGNRKQRKIALTFDDGPDPLSTPNVLDALAAAGMHATFFVLPERAEAHPGLIRRMLEEGHQVEAHTEVHRHAWTRTPWGTFQDVRRAVQRVAAVTGQRVTLQRPAHGAYTLGTVLGQRAAGVTGAHWSIEGRDWNRRFTSAQVRERLNDLLIPGAVTVLHDAGPGAAATLEMLPDFLADLKARGYSSVTLGKLPGAAPQGKAELKRRLFTALDDVYDRLEEVRFAGNRRDNLFRIGPHAFPLTEMTLNDGTRVRHGAKAIEFHVNNSLLVDIGPRRGVRQAPQDFRAVVHEWRHHPSFQEAEVIYCLSALSPLLKLLKFETHDLPTTDARRLQGWANVLRRAYGTQNGAQTPRLSILSRERFMELFGDRL</sequence>
<comment type="caution">
    <text evidence="2">The sequence shown here is derived from an EMBL/GenBank/DDBJ whole genome shotgun (WGS) entry which is preliminary data.</text>
</comment>
<dbReference type="Proteomes" id="UP001595748">
    <property type="component" value="Unassembled WGS sequence"/>
</dbReference>
<feature type="domain" description="NodB homology" evidence="1">
    <location>
        <begin position="39"/>
        <end position="220"/>
    </location>
</feature>
<name>A0ABV8A553_9DEIO</name>
<dbReference type="EMBL" id="JBHRZF010000080">
    <property type="protein sequence ID" value="MFC3860569.1"/>
    <property type="molecule type" value="Genomic_DNA"/>
</dbReference>
<evidence type="ECO:0000259" key="1">
    <source>
        <dbReference type="PROSITE" id="PS51677"/>
    </source>
</evidence>
<dbReference type="InterPro" id="IPR050248">
    <property type="entry name" value="Polysacc_deacetylase_ArnD"/>
</dbReference>
<dbReference type="RefSeq" id="WP_380076708.1">
    <property type="nucleotide sequence ID" value="NZ_JBHRZF010000080.1"/>
</dbReference>
<dbReference type="InterPro" id="IPR011330">
    <property type="entry name" value="Glyco_hydro/deAcase_b/a-brl"/>
</dbReference>
<dbReference type="PANTHER" id="PTHR10587:SF137">
    <property type="entry name" value="4-DEOXY-4-FORMAMIDO-L-ARABINOSE-PHOSPHOUNDECAPRENOL DEFORMYLASE ARND-RELATED"/>
    <property type="match status" value="1"/>
</dbReference>
<evidence type="ECO:0000313" key="3">
    <source>
        <dbReference type="Proteomes" id="UP001595748"/>
    </source>
</evidence>
<dbReference type="PANTHER" id="PTHR10587">
    <property type="entry name" value="GLYCOSYL TRANSFERASE-RELATED"/>
    <property type="match status" value="1"/>
</dbReference>
<reference evidence="3" key="1">
    <citation type="journal article" date="2019" name="Int. J. Syst. Evol. Microbiol.">
        <title>The Global Catalogue of Microorganisms (GCM) 10K type strain sequencing project: providing services to taxonomists for standard genome sequencing and annotation.</title>
        <authorList>
            <consortium name="The Broad Institute Genomics Platform"/>
            <consortium name="The Broad Institute Genome Sequencing Center for Infectious Disease"/>
            <person name="Wu L."/>
            <person name="Ma J."/>
        </authorList>
    </citation>
    <scope>NUCLEOTIDE SEQUENCE [LARGE SCALE GENOMIC DNA]</scope>
    <source>
        <strain evidence="3">CCTCC AB 2013263</strain>
    </source>
</reference>
<dbReference type="InterPro" id="IPR054467">
    <property type="entry name" value="YkoP-like_dom"/>
</dbReference>
<evidence type="ECO:0000313" key="2">
    <source>
        <dbReference type="EMBL" id="MFC3860569.1"/>
    </source>
</evidence>
<dbReference type="Pfam" id="PF01522">
    <property type="entry name" value="Polysacc_deac_1"/>
    <property type="match status" value="1"/>
</dbReference>
<gene>
    <name evidence="2" type="ORF">ACFOPQ_07300</name>
</gene>